<comment type="similarity">
    <text evidence="2">Belongs to the TMEM242 family.</text>
</comment>
<dbReference type="PANTHER" id="PTHR13141:SF4">
    <property type="entry name" value="TRANSMEMBRANE PROTEIN 242"/>
    <property type="match status" value="1"/>
</dbReference>
<accession>A0AAN8K1H7</accession>
<dbReference type="Proteomes" id="UP001347796">
    <property type="component" value="Unassembled WGS sequence"/>
</dbReference>
<evidence type="ECO:0000256" key="6">
    <source>
        <dbReference type="ARBA" id="ARBA00022989"/>
    </source>
</evidence>
<comment type="function">
    <text evidence="9">Scaffold protein that participates in the c-ring assembly of mitochondrial ATP synthase (F(1)F(0) ATP synthase or complex V) by facilitating the membrane insertion and oligomer formation of the subunit c/ATP5MC3. Participates in the incorporation of the c-ring into vestigial complexes. Additionally influences the incorporation of subunits MT-ATP6, MT-ATP8, ATP5MJ, and ATP5MK in the ATP synthase.</text>
</comment>
<dbReference type="PANTHER" id="PTHR13141">
    <property type="entry name" value="TRANSMEMBRANE PROTEIN 242"/>
    <property type="match status" value="1"/>
</dbReference>
<evidence type="ECO:0000256" key="7">
    <source>
        <dbReference type="ARBA" id="ARBA00023128"/>
    </source>
</evidence>
<keyword evidence="6 10" id="KW-1133">Transmembrane helix</keyword>
<name>A0AAN8K1H7_PATCE</name>
<dbReference type="InterPro" id="IPR009792">
    <property type="entry name" value="TMEM242"/>
</dbReference>
<evidence type="ECO:0000313" key="11">
    <source>
        <dbReference type="EMBL" id="KAK6182824.1"/>
    </source>
</evidence>
<protein>
    <recommendedName>
        <fullName evidence="3">Transmembrane protein 242</fullName>
    </recommendedName>
</protein>
<dbReference type="Pfam" id="PF07096">
    <property type="entry name" value="DUF1358"/>
    <property type="match status" value="1"/>
</dbReference>
<reference evidence="11 12" key="1">
    <citation type="submission" date="2024-01" db="EMBL/GenBank/DDBJ databases">
        <title>The genome of the rayed Mediterranean limpet Patella caerulea (Linnaeus, 1758).</title>
        <authorList>
            <person name="Anh-Thu Weber A."/>
            <person name="Halstead-Nussloch G."/>
        </authorList>
    </citation>
    <scope>NUCLEOTIDE SEQUENCE [LARGE SCALE GENOMIC DNA]</scope>
    <source>
        <strain evidence="11">AATW-2023a</strain>
        <tissue evidence="11">Whole specimen</tissue>
    </source>
</reference>
<feature type="transmembrane region" description="Helical" evidence="10">
    <location>
        <begin position="27"/>
        <end position="48"/>
    </location>
</feature>
<comment type="caution">
    <text evidence="11">The sequence shown here is derived from an EMBL/GenBank/DDBJ whole genome shotgun (WGS) entry which is preliminary data.</text>
</comment>
<evidence type="ECO:0000256" key="3">
    <source>
        <dbReference type="ARBA" id="ARBA00013934"/>
    </source>
</evidence>
<keyword evidence="12" id="KW-1185">Reference proteome</keyword>
<evidence type="ECO:0000256" key="1">
    <source>
        <dbReference type="ARBA" id="ARBA00004448"/>
    </source>
</evidence>
<evidence type="ECO:0000256" key="4">
    <source>
        <dbReference type="ARBA" id="ARBA00022692"/>
    </source>
</evidence>
<keyword evidence="8 10" id="KW-0472">Membrane</keyword>
<keyword evidence="7" id="KW-0496">Mitochondrion</keyword>
<evidence type="ECO:0000256" key="9">
    <source>
        <dbReference type="ARBA" id="ARBA00045905"/>
    </source>
</evidence>
<dbReference type="EMBL" id="JAZGQO010000007">
    <property type="protein sequence ID" value="KAK6182824.1"/>
    <property type="molecule type" value="Genomic_DNA"/>
</dbReference>
<dbReference type="AlphaFoldDB" id="A0AAN8K1H7"/>
<proteinExistence type="inferred from homology"/>
<feature type="transmembrane region" description="Helical" evidence="10">
    <location>
        <begin position="78"/>
        <end position="98"/>
    </location>
</feature>
<organism evidence="11 12">
    <name type="scientific">Patella caerulea</name>
    <name type="common">Rayed Mediterranean limpet</name>
    <dbReference type="NCBI Taxonomy" id="87958"/>
    <lineage>
        <taxon>Eukaryota</taxon>
        <taxon>Metazoa</taxon>
        <taxon>Spiralia</taxon>
        <taxon>Lophotrochozoa</taxon>
        <taxon>Mollusca</taxon>
        <taxon>Gastropoda</taxon>
        <taxon>Patellogastropoda</taxon>
        <taxon>Patelloidea</taxon>
        <taxon>Patellidae</taxon>
        <taxon>Patella</taxon>
    </lineage>
</organism>
<evidence type="ECO:0000256" key="2">
    <source>
        <dbReference type="ARBA" id="ARBA00007570"/>
    </source>
</evidence>
<sequence length="149" mass="16204">MSEIGDTDIPLGQEPNDKRLQKIKGGIFLASLTGLSLLGGFGLTIGMAKKQDPSMFSKGMATYQPGISESGGHLALRALGRASLYSVGGVGLFSLIVWKLSGAHNMQEFTTKVQSILPKIPKRESTGRSEFKTIRELFEYLIQEDGRKK</sequence>
<keyword evidence="4 10" id="KW-0812">Transmembrane</keyword>
<gene>
    <name evidence="11" type="ORF">SNE40_010418</name>
</gene>
<evidence type="ECO:0000256" key="10">
    <source>
        <dbReference type="SAM" id="Phobius"/>
    </source>
</evidence>
<dbReference type="GO" id="GO:0005743">
    <property type="term" value="C:mitochondrial inner membrane"/>
    <property type="evidence" value="ECO:0007669"/>
    <property type="project" value="UniProtKB-SubCell"/>
</dbReference>
<evidence type="ECO:0000256" key="5">
    <source>
        <dbReference type="ARBA" id="ARBA00022792"/>
    </source>
</evidence>
<evidence type="ECO:0000313" key="12">
    <source>
        <dbReference type="Proteomes" id="UP001347796"/>
    </source>
</evidence>
<keyword evidence="5" id="KW-0999">Mitochondrion inner membrane</keyword>
<comment type="subcellular location">
    <subcellularLocation>
        <location evidence="1">Mitochondrion inner membrane</location>
        <topology evidence="1">Multi-pass membrane protein</topology>
    </subcellularLocation>
</comment>
<evidence type="ECO:0000256" key="8">
    <source>
        <dbReference type="ARBA" id="ARBA00023136"/>
    </source>
</evidence>